<dbReference type="EMBL" id="CAJNOG010000939">
    <property type="protein sequence ID" value="CAF1385874.1"/>
    <property type="molecule type" value="Genomic_DNA"/>
</dbReference>
<evidence type="ECO:0000259" key="1">
    <source>
        <dbReference type="Pfam" id="PF13676"/>
    </source>
</evidence>
<dbReference type="SUPFAM" id="SSF52200">
    <property type="entry name" value="Toll/Interleukin receptor TIR domain"/>
    <property type="match status" value="1"/>
</dbReference>
<proteinExistence type="predicted"/>
<dbReference type="Pfam" id="PF13676">
    <property type="entry name" value="TIR_2"/>
    <property type="match status" value="1"/>
</dbReference>
<evidence type="ECO:0000313" key="2">
    <source>
        <dbReference type="EMBL" id="CAF1385874.1"/>
    </source>
</evidence>
<dbReference type="InterPro" id="IPR035897">
    <property type="entry name" value="Toll_tir_struct_dom_sf"/>
</dbReference>
<dbReference type="AlphaFoldDB" id="A0A815JRL1"/>
<dbReference type="InterPro" id="IPR000157">
    <property type="entry name" value="TIR_dom"/>
</dbReference>
<evidence type="ECO:0000313" key="3">
    <source>
        <dbReference type="Proteomes" id="UP000663845"/>
    </source>
</evidence>
<accession>A0A815JRL1</accession>
<gene>
    <name evidence="2" type="ORF">JYZ213_LOCUS36925</name>
</gene>
<sequence>MEEHDLTRCEITKPTYLSLLQEIDKLLNLSSNLNDSDLSEIETIFNNVTDSIDRLTNQMDFQKSTMFFITILNTIVRTSAINESDILLSRQAFQLMYEKLNYFIMYILNEKDCSPMFANDILDSIFLNLVKDDFVEICFKRLLSNETISTIETSNIVEIETIFNNVTENINQLSKQMTFQKSTMFIITVFNTIVRISAIGESDFLISREPFQLMFEKLNEFIMHIPREKDYSPMCASDILDSIFQNLVKNDFAEICFKRLLFNETKSITGAFGRALISLAISNEQSEEKKKLILDTCETLYKWRMEAEQYLDLVFDGIHLSEVLKLLHRAFTNTYIIKYILGNENNEKPTPIQYFTQLFLSIYGVLLDPELDELEKRAVKYLLKILLQISSYPEYLKELIDNNQFCIIIESLANHPKRDDAKRIWCNIQQMISPNESKKEMSSMIYISYEYTNEEFVKELCKKITIPIWVDYENVELCDDMWEYLYPIITWATTVVTLISTAYGESMDKFQELSYIISANKLKDAKKALIVVTIEHNFNFKQSRMKDLLHDKIMIPYENNISYMTSKVSEQLVVSKKSMIKRLQCQHD</sequence>
<organism evidence="2 3">
    <name type="scientific">Adineta steineri</name>
    <dbReference type="NCBI Taxonomy" id="433720"/>
    <lineage>
        <taxon>Eukaryota</taxon>
        <taxon>Metazoa</taxon>
        <taxon>Spiralia</taxon>
        <taxon>Gnathifera</taxon>
        <taxon>Rotifera</taxon>
        <taxon>Eurotatoria</taxon>
        <taxon>Bdelloidea</taxon>
        <taxon>Adinetida</taxon>
        <taxon>Adinetidae</taxon>
        <taxon>Adineta</taxon>
    </lineage>
</organism>
<dbReference type="GO" id="GO:0007165">
    <property type="term" value="P:signal transduction"/>
    <property type="evidence" value="ECO:0007669"/>
    <property type="project" value="InterPro"/>
</dbReference>
<reference evidence="2" key="1">
    <citation type="submission" date="2021-02" db="EMBL/GenBank/DDBJ databases">
        <authorList>
            <person name="Nowell W R."/>
        </authorList>
    </citation>
    <scope>NUCLEOTIDE SEQUENCE</scope>
</reference>
<protein>
    <recommendedName>
        <fullName evidence="1">TIR domain-containing protein</fullName>
    </recommendedName>
</protein>
<name>A0A815JRL1_9BILA</name>
<feature type="domain" description="TIR" evidence="1">
    <location>
        <begin position="445"/>
        <end position="537"/>
    </location>
</feature>
<comment type="caution">
    <text evidence="2">The sequence shown here is derived from an EMBL/GenBank/DDBJ whole genome shotgun (WGS) entry which is preliminary data.</text>
</comment>
<dbReference type="Proteomes" id="UP000663845">
    <property type="component" value="Unassembled WGS sequence"/>
</dbReference>